<organism evidence="11">
    <name type="scientific">Hemiselmis andersenii</name>
    <name type="common">Cryptophyte alga</name>
    <dbReference type="NCBI Taxonomy" id="464988"/>
    <lineage>
        <taxon>Eukaryota</taxon>
        <taxon>Cryptophyceae</taxon>
        <taxon>Cryptomonadales</taxon>
        <taxon>Hemiselmidaceae</taxon>
        <taxon>Hemiselmis</taxon>
    </lineage>
</organism>
<evidence type="ECO:0000313" key="11">
    <source>
        <dbReference type="EMBL" id="CAD8734956.1"/>
    </source>
</evidence>
<keyword evidence="6" id="KW-0966">Cell projection</keyword>
<feature type="domain" description="IFT122 second beta-propeller" evidence="9">
    <location>
        <begin position="301"/>
        <end position="416"/>
    </location>
</feature>
<dbReference type="InterPro" id="IPR015943">
    <property type="entry name" value="WD40/YVTN_repeat-like_dom_sf"/>
</dbReference>
<evidence type="ECO:0000256" key="6">
    <source>
        <dbReference type="ARBA" id="ARBA00023273"/>
    </source>
</evidence>
<feature type="compositionally biased region" description="Basic and acidic residues" evidence="8">
    <location>
        <begin position="779"/>
        <end position="802"/>
    </location>
</feature>
<dbReference type="InterPro" id="IPR056152">
    <property type="entry name" value="Beta-prop_IFT122_2nd"/>
</dbReference>
<dbReference type="GO" id="GO:0030991">
    <property type="term" value="C:intraciliary transport particle A"/>
    <property type="evidence" value="ECO:0007669"/>
    <property type="project" value="TreeGrafter"/>
</dbReference>
<reference evidence="11" key="1">
    <citation type="submission" date="2021-01" db="EMBL/GenBank/DDBJ databases">
        <authorList>
            <person name="Corre E."/>
            <person name="Pelletier E."/>
            <person name="Niang G."/>
            <person name="Scheremetjew M."/>
            <person name="Finn R."/>
            <person name="Kale V."/>
            <person name="Holt S."/>
            <person name="Cochrane G."/>
            <person name="Meng A."/>
            <person name="Brown T."/>
            <person name="Cohen L."/>
        </authorList>
    </citation>
    <scope>NUCLEOTIDE SEQUENCE</scope>
    <source>
        <strain evidence="11">CCMP441</strain>
    </source>
</reference>
<feature type="region of interest" description="Disordered" evidence="8">
    <location>
        <begin position="725"/>
        <end position="802"/>
    </location>
</feature>
<feature type="domain" description="IFT122 first beta-propeller" evidence="10">
    <location>
        <begin position="195"/>
        <end position="296"/>
    </location>
</feature>
<dbReference type="SUPFAM" id="SSF50978">
    <property type="entry name" value="WD40 repeat-like"/>
    <property type="match status" value="1"/>
</dbReference>
<evidence type="ECO:0000256" key="4">
    <source>
        <dbReference type="ARBA" id="ARBA00022737"/>
    </source>
</evidence>
<dbReference type="SMART" id="SM00320">
    <property type="entry name" value="WD40"/>
    <property type="match status" value="6"/>
</dbReference>
<dbReference type="Pfam" id="PF23381">
    <property type="entry name" value="Beta-prop_IFT122_1st"/>
    <property type="match status" value="2"/>
</dbReference>
<sequence length="860" mass="95092">MRSVLSWSVNAPEREGIPGGVVYDLCFNPIGSQIVAACGNFVLVYDASDGLLLHRLKGHKDTVYCVSYSNDGKRFASGGADKNVIIWKNTAEGILKFSHNDSIQSLSYNPVTQQLASVTATDFGLWSPDQKSVSKHKITAKGLCCSWTPDGQHLAIGQFDGRVTVRAKDGSEKCFIERDGPVWTLSFNPSDEESGSEVLAVGTWNGTLAFFDLNGTQIGNEKQVGFDPCSIKYFSNGEYMVIGGTDNKSALYTRDGVRLSQICDEGSWIWSVAPRPKQNFVAVGLNDGTVAMFQLVFSTVHGLYQDRYAWRDQMTDVIIQHLTTEQKVRIKCKDHVKKIAVYKHRLAVQLPDKILIYEVTGEDDNDMHYKKRDTIKKSLDCNLLVVTSDHIILCLEKKLQLFDFKGEKEREWVLEQERLRVEAQHQKEQEEKARKAAAEKAAAEEAAAKKAEEERLAAEKKAEQERIAAEKEAEVIRVAAEKAEADRKRKEQEEKQKIEDERKRKEEEAAKRKAEEQRKQEEEKKLAEQRRLQEEADAQKKAEEERLAAQKKAEEARVAAEKAEAQRKAEEERLAAEARAQEELERKVLEEELQRIAEEEKQQAQAKAEADERRKSEPGGQGAGAALDSTEGKSKDSSQRPSTAKGSDDSTQPRTARVTKQGGLSEYLLGVGIPTAKHSVIRDLGVEVAADVAFLTDDDIASLVLQPEEANALRSARDRMVGVGLVSEDDDSGGSTTEGDVGGKWAGEGSDRARNTTSLDKGTVVGSPHFSNSSGAGNSEDRRRDGVQSAEREKQSLLDERRGGGSAVSLLRTWRPLEQAMQPLVKLLRPLADAIRPLKKLLMGTLLTVLSGGAAVGSEL</sequence>
<dbReference type="AlphaFoldDB" id="A0A7S0THX9"/>
<protein>
    <recommendedName>
        <fullName evidence="2">Intraflagellar transport protein 122 homolog</fullName>
    </recommendedName>
</protein>
<dbReference type="GO" id="GO:0035721">
    <property type="term" value="P:intraciliary retrograde transport"/>
    <property type="evidence" value="ECO:0007669"/>
    <property type="project" value="TreeGrafter"/>
</dbReference>
<feature type="region of interest" description="Disordered" evidence="8">
    <location>
        <begin position="481"/>
        <end position="580"/>
    </location>
</feature>
<dbReference type="PANTHER" id="PTHR12764:SF4">
    <property type="entry name" value="INTRAFLAGELLAR TRANSPORT PROTEIN 122 HOMOLOG"/>
    <property type="match status" value="1"/>
</dbReference>
<evidence type="ECO:0000256" key="5">
    <source>
        <dbReference type="ARBA" id="ARBA00023069"/>
    </source>
</evidence>
<dbReference type="InterPro" id="IPR056153">
    <property type="entry name" value="Beta-prop_IFT122_1st"/>
</dbReference>
<dbReference type="GO" id="GO:0097730">
    <property type="term" value="C:non-motile cilium"/>
    <property type="evidence" value="ECO:0007669"/>
    <property type="project" value="TreeGrafter"/>
</dbReference>
<evidence type="ECO:0000256" key="1">
    <source>
        <dbReference type="ARBA" id="ARBA00004138"/>
    </source>
</evidence>
<keyword evidence="3 7" id="KW-0853">WD repeat</keyword>
<evidence type="ECO:0000259" key="9">
    <source>
        <dbReference type="Pfam" id="PF23377"/>
    </source>
</evidence>
<dbReference type="Pfam" id="PF23377">
    <property type="entry name" value="Beta-prop_IFT122_2nd"/>
    <property type="match status" value="1"/>
</dbReference>
<dbReference type="EMBL" id="HBFK01002382">
    <property type="protein sequence ID" value="CAD8734956.1"/>
    <property type="molecule type" value="Transcribed_RNA"/>
</dbReference>
<keyword evidence="4" id="KW-0677">Repeat</keyword>
<feature type="region of interest" description="Disordered" evidence="8">
    <location>
        <begin position="597"/>
        <end position="663"/>
    </location>
</feature>
<evidence type="ECO:0000256" key="3">
    <source>
        <dbReference type="ARBA" id="ARBA00022574"/>
    </source>
</evidence>
<dbReference type="PROSITE" id="PS50082">
    <property type="entry name" value="WD_REPEATS_2"/>
    <property type="match status" value="1"/>
</dbReference>
<proteinExistence type="predicted"/>
<evidence type="ECO:0000256" key="2">
    <source>
        <dbReference type="ARBA" id="ARBA00019442"/>
    </source>
</evidence>
<evidence type="ECO:0000256" key="7">
    <source>
        <dbReference type="PROSITE-ProRule" id="PRU00221"/>
    </source>
</evidence>
<feature type="compositionally biased region" description="Polar residues" evidence="8">
    <location>
        <begin position="639"/>
        <end position="654"/>
    </location>
</feature>
<dbReference type="Gene3D" id="2.130.10.10">
    <property type="entry name" value="YVTN repeat-like/Quinoprotein amine dehydrogenase"/>
    <property type="match status" value="2"/>
</dbReference>
<dbReference type="PROSITE" id="PS50294">
    <property type="entry name" value="WD_REPEATS_REGION"/>
    <property type="match status" value="1"/>
</dbReference>
<dbReference type="InterPro" id="IPR036322">
    <property type="entry name" value="WD40_repeat_dom_sf"/>
</dbReference>
<dbReference type="InterPro" id="IPR001680">
    <property type="entry name" value="WD40_rpt"/>
</dbReference>
<evidence type="ECO:0000259" key="10">
    <source>
        <dbReference type="Pfam" id="PF23381"/>
    </source>
</evidence>
<gene>
    <name evidence="11" type="ORF">HAND1043_LOCUS1447</name>
</gene>
<keyword evidence="5" id="KW-0969">Cilium</keyword>
<dbReference type="PANTHER" id="PTHR12764">
    <property type="entry name" value="WD REPEAT DOMAIN-RELATED"/>
    <property type="match status" value="1"/>
</dbReference>
<evidence type="ECO:0000256" key="8">
    <source>
        <dbReference type="SAM" id="MobiDB-lite"/>
    </source>
</evidence>
<feature type="domain" description="IFT122 first beta-propeller" evidence="10">
    <location>
        <begin position="21"/>
        <end position="191"/>
    </location>
</feature>
<name>A0A7S0THX9_HEMAN</name>
<dbReference type="GO" id="GO:1905515">
    <property type="term" value="P:non-motile cilium assembly"/>
    <property type="evidence" value="ECO:0007669"/>
    <property type="project" value="TreeGrafter"/>
</dbReference>
<dbReference type="InterPro" id="IPR039857">
    <property type="entry name" value="Ift122/121"/>
</dbReference>
<feature type="compositionally biased region" description="Basic and acidic residues" evidence="8">
    <location>
        <begin position="597"/>
        <end position="617"/>
    </location>
</feature>
<accession>A0A7S0THX9</accession>
<dbReference type="GO" id="GO:0061512">
    <property type="term" value="P:protein localization to cilium"/>
    <property type="evidence" value="ECO:0007669"/>
    <property type="project" value="TreeGrafter"/>
</dbReference>
<feature type="repeat" description="WD" evidence="7">
    <location>
        <begin position="56"/>
        <end position="88"/>
    </location>
</feature>
<comment type="subcellular location">
    <subcellularLocation>
        <location evidence="1">Cell projection</location>
        <location evidence="1">Cilium</location>
    </subcellularLocation>
</comment>